<feature type="compositionally biased region" description="Basic residues" evidence="1">
    <location>
        <begin position="1"/>
        <end position="10"/>
    </location>
</feature>
<organism evidence="2 3">
    <name type="scientific">Trifolium medium</name>
    <dbReference type="NCBI Taxonomy" id="97028"/>
    <lineage>
        <taxon>Eukaryota</taxon>
        <taxon>Viridiplantae</taxon>
        <taxon>Streptophyta</taxon>
        <taxon>Embryophyta</taxon>
        <taxon>Tracheophyta</taxon>
        <taxon>Spermatophyta</taxon>
        <taxon>Magnoliopsida</taxon>
        <taxon>eudicotyledons</taxon>
        <taxon>Gunneridae</taxon>
        <taxon>Pentapetalae</taxon>
        <taxon>rosids</taxon>
        <taxon>fabids</taxon>
        <taxon>Fabales</taxon>
        <taxon>Fabaceae</taxon>
        <taxon>Papilionoideae</taxon>
        <taxon>50 kb inversion clade</taxon>
        <taxon>NPAAA clade</taxon>
        <taxon>Hologalegina</taxon>
        <taxon>IRL clade</taxon>
        <taxon>Trifolieae</taxon>
        <taxon>Trifolium</taxon>
    </lineage>
</organism>
<evidence type="ECO:0000313" key="2">
    <source>
        <dbReference type="EMBL" id="MCI13531.1"/>
    </source>
</evidence>
<feature type="region of interest" description="Disordered" evidence="1">
    <location>
        <begin position="1"/>
        <end position="28"/>
    </location>
</feature>
<accession>A0A392PN64</accession>
<dbReference type="EMBL" id="LXQA010088564">
    <property type="protein sequence ID" value="MCI13531.1"/>
    <property type="molecule type" value="Genomic_DNA"/>
</dbReference>
<sequence>MEPALKHVRGNRGSSATASSRRERTRQQELEHCIHVVPVPEAGKGKCGPLHTK</sequence>
<name>A0A392PN64_9FABA</name>
<comment type="caution">
    <text evidence="2">The sequence shown here is derived from an EMBL/GenBank/DDBJ whole genome shotgun (WGS) entry which is preliminary data.</text>
</comment>
<evidence type="ECO:0000313" key="3">
    <source>
        <dbReference type="Proteomes" id="UP000265520"/>
    </source>
</evidence>
<dbReference type="Proteomes" id="UP000265520">
    <property type="component" value="Unassembled WGS sequence"/>
</dbReference>
<protein>
    <submittedName>
        <fullName evidence="2">Uncharacterized protein</fullName>
    </submittedName>
</protein>
<dbReference type="AlphaFoldDB" id="A0A392PN64"/>
<evidence type="ECO:0000256" key="1">
    <source>
        <dbReference type="SAM" id="MobiDB-lite"/>
    </source>
</evidence>
<proteinExistence type="predicted"/>
<reference evidence="2 3" key="1">
    <citation type="journal article" date="2018" name="Front. Plant Sci.">
        <title>Red Clover (Trifolium pratense) and Zigzag Clover (T. medium) - A Picture of Genomic Similarities and Differences.</title>
        <authorList>
            <person name="Dluhosova J."/>
            <person name="Istvanek J."/>
            <person name="Nedelnik J."/>
            <person name="Repkova J."/>
        </authorList>
    </citation>
    <scope>NUCLEOTIDE SEQUENCE [LARGE SCALE GENOMIC DNA]</scope>
    <source>
        <strain evidence="3">cv. 10/8</strain>
        <tissue evidence="2">Leaf</tissue>
    </source>
</reference>
<keyword evidence="3" id="KW-1185">Reference proteome</keyword>